<name>A0A0V1Q6Z6_9ASCO</name>
<dbReference type="RefSeq" id="XP_015470303.1">
    <property type="nucleotide sequence ID" value="XM_015608902.1"/>
</dbReference>
<dbReference type="InterPro" id="IPR014025">
    <property type="entry name" value="Glutaredoxin_subgr"/>
</dbReference>
<dbReference type="InterPro" id="IPR011899">
    <property type="entry name" value="Glutaredoxin_euk/vir"/>
</dbReference>
<dbReference type="GO" id="GO:0004362">
    <property type="term" value="F:glutathione-disulfide reductase (NADPH) activity"/>
    <property type="evidence" value="ECO:0007669"/>
    <property type="project" value="UniProtKB-ARBA"/>
</dbReference>
<dbReference type="Pfam" id="PF00462">
    <property type="entry name" value="Glutaredoxin"/>
    <property type="match status" value="1"/>
</dbReference>
<accession>A0A0V1Q6Z6</accession>
<evidence type="ECO:0000313" key="4">
    <source>
        <dbReference type="EMBL" id="KSA04201.1"/>
    </source>
</evidence>
<evidence type="ECO:0000313" key="5">
    <source>
        <dbReference type="Proteomes" id="UP000054251"/>
    </source>
</evidence>
<dbReference type="CDD" id="cd03419">
    <property type="entry name" value="GRX_GRXh_1_2_like"/>
    <property type="match status" value="1"/>
</dbReference>
<dbReference type="InterPro" id="IPR036249">
    <property type="entry name" value="Thioredoxin-like_sf"/>
</dbReference>
<dbReference type="GeneID" id="26837081"/>
<dbReference type="OrthoDB" id="423313at2759"/>
<keyword evidence="5" id="KW-1185">Reference proteome</keyword>
<dbReference type="Gene3D" id="3.40.30.10">
    <property type="entry name" value="Glutaredoxin"/>
    <property type="match status" value="1"/>
</dbReference>
<organism evidence="4 5">
    <name type="scientific">Debaryomyces fabryi</name>
    <dbReference type="NCBI Taxonomy" id="58627"/>
    <lineage>
        <taxon>Eukaryota</taxon>
        <taxon>Fungi</taxon>
        <taxon>Dikarya</taxon>
        <taxon>Ascomycota</taxon>
        <taxon>Saccharomycotina</taxon>
        <taxon>Pichiomycetes</taxon>
        <taxon>Debaryomycetaceae</taxon>
        <taxon>Debaryomyces</taxon>
    </lineage>
</organism>
<dbReference type="InterPro" id="IPR002109">
    <property type="entry name" value="Glutaredoxin"/>
</dbReference>
<dbReference type="PRINTS" id="PR00160">
    <property type="entry name" value="GLUTAREDOXIN"/>
</dbReference>
<dbReference type="PANTHER" id="PTHR45694:SF5">
    <property type="entry name" value="GLUTAREDOXIN 2"/>
    <property type="match status" value="1"/>
</dbReference>
<feature type="domain" description="Glutaredoxin" evidence="3">
    <location>
        <begin position="114"/>
        <end position="175"/>
    </location>
</feature>
<evidence type="ECO:0000256" key="2">
    <source>
        <dbReference type="SAM" id="MobiDB-lite"/>
    </source>
</evidence>
<proteinExistence type="inferred from homology"/>
<comment type="similarity">
    <text evidence="1">Belongs to the glutaredoxin family. Monothiol subfamily.</text>
</comment>
<dbReference type="GO" id="GO:0005801">
    <property type="term" value="C:cis-Golgi network"/>
    <property type="evidence" value="ECO:0007669"/>
    <property type="project" value="UniProtKB-ARBA"/>
</dbReference>
<dbReference type="EMBL" id="LMYN01000001">
    <property type="protein sequence ID" value="KSA04201.1"/>
    <property type="molecule type" value="Genomic_DNA"/>
</dbReference>
<dbReference type="PANTHER" id="PTHR45694">
    <property type="entry name" value="GLUTAREDOXIN 2"/>
    <property type="match status" value="1"/>
</dbReference>
<dbReference type="FunFam" id="3.40.30.10:FF:000093">
    <property type="entry name" value="Glutaredoxin 2"/>
    <property type="match status" value="1"/>
</dbReference>
<comment type="caution">
    <text evidence="4">The sequence shown here is derived from an EMBL/GenBank/DDBJ whole genome shotgun (WGS) entry which is preliminary data.</text>
</comment>
<dbReference type="SUPFAM" id="SSF52833">
    <property type="entry name" value="Thioredoxin-like"/>
    <property type="match status" value="1"/>
</dbReference>
<dbReference type="PROSITE" id="PS51354">
    <property type="entry name" value="GLUTAREDOXIN_2"/>
    <property type="match status" value="1"/>
</dbReference>
<feature type="region of interest" description="Disordered" evidence="2">
    <location>
        <begin position="74"/>
        <end position="93"/>
    </location>
</feature>
<dbReference type="GO" id="GO:0000324">
    <property type="term" value="C:fungal-type vacuole"/>
    <property type="evidence" value="ECO:0007669"/>
    <property type="project" value="TreeGrafter"/>
</dbReference>
<protein>
    <recommendedName>
        <fullName evidence="3">Glutaredoxin domain-containing protein</fullName>
    </recommendedName>
</protein>
<dbReference type="GO" id="GO:0005796">
    <property type="term" value="C:Golgi lumen"/>
    <property type="evidence" value="ECO:0007669"/>
    <property type="project" value="TreeGrafter"/>
</dbReference>
<reference evidence="4 5" key="1">
    <citation type="submission" date="2015-11" db="EMBL/GenBank/DDBJ databases">
        <title>The genome of Debaryomyces fabryi.</title>
        <authorList>
            <person name="Tafer H."/>
            <person name="Lopandic K."/>
        </authorList>
    </citation>
    <scope>NUCLEOTIDE SEQUENCE [LARGE SCALE GENOMIC DNA]</scope>
    <source>
        <strain evidence="4 5">CBS 789</strain>
    </source>
</reference>
<gene>
    <name evidence="4" type="ORF">AC631_00072</name>
</gene>
<dbReference type="AlphaFoldDB" id="A0A0V1Q6Z6"/>
<evidence type="ECO:0000259" key="3">
    <source>
        <dbReference type="Pfam" id="PF00462"/>
    </source>
</evidence>
<dbReference type="GO" id="GO:0034599">
    <property type="term" value="P:cellular response to oxidative stress"/>
    <property type="evidence" value="ECO:0007669"/>
    <property type="project" value="TreeGrafter"/>
</dbReference>
<sequence length="221" mass="24748">MISNKKIRLVAISAVLILFIILFFRTSSKSELRPETLNNDSKAQTLLTSNNLIDSKNDDKVDAAINNEISKLNNDDSEKVLSPEKTQEDTTEKSKEEFDVAKALLEIRALSPMVIFSKTYCPYSKRLKQLLKDNYQITPEPTIVELDRHGYGQNLQDYLEETTGRGTVPNVLVGSSLESRGGCDDIKKLHDEGKLQSLLIEWGSTSSKKLDVKKIEAPSNS</sequence>
<evidence type="ECO:0000256" key="1">
    <source>
        <dbReference type="ARBA" id="ARBA00009630"/>
    </source>
</evidence>
<dbReference type="Proteomes" id="UP000054251">
    <property type="component" value="Unassembled WGS sequence"/>
</dbReference>
<dbReference type="NCBIfam" id="TIGR02180">
    <property type="entry name" value="GRX_euk"/>
    <property type="match status" value="1"/>
</dbReference>